<sequence length="85" mass="8921">MTVSLFALEDAVPGPPPHAAGRGGARPSLAWEPTFDPAGLSRPQRRGAACVVCGKRWPRPRVRAGRFPNGGGAYACEECAPAIRP</sequence>
<dbReference type="Proteomes" id="UP000294513">
    <property type="component" value="Unassembled WGS sequence"/>
</dbReference>
<dbReference type="OrthoDB" id="3479895at2"/>
<protein>
    <submittedName>
        <fullName evidence="2">Uncharacterized protein</fullName>
    </submittedName>
</protein>
<organism evidence="2 3">
    <name type="scientific">Actinomadura rubrisoli</name>
    <dbReference type="NCBI Taxonomy" id="2530368"/>
    <lineage>
        <taxon>Bacteria</taxon>
        <taxon>Bacillati</taxon>
        <taxon>Actinomycetota</taxon>
        <taxon>Actinomycetes</taxon>
        <taxon>Streptosporangiales</taxon>
        <taxon>Thermomonosporaceae</taxon>
        <taxon>Actinomadura</taxon>
    </lineage>
</organism>
<dbReference type="AlphaFoldDB" id="A0A4R5AHH5"/>
<accession>A0A4R5AHH5</accession>
<evidence type="ECO:0000313" key="2">
    <source>
        <dbReference type="EMBL" id="TDD70900.1"/>
    </source>
</evidence>
<dbReference type="EMBL" id="SMKU01000296">
    <property type="protein sequence ID" value="TDD70900.1"/>
    <property type="molecule type" value="Genomic_DNA"/>
</dbReference>
<evidence type="ECO:0000256" key="1">
    <source>
        <dbReference type="SAM" id="MobiDB-lite"/>
    </source>
</evidence>
<keyword evidence="3" id="KW-1185">Reference proteome</keyword>
<evidence type="ECO:0000313" key="3">
    <source>
        <dbReference type="Proteomes" id="UP000294513"/>
    </source>
</evidence>
<proteinExistence type="predicted"/>
<name>A0A4R5AHH5_9ACTN</name>
<feature type="region of interest" description="Disordered" evidence="1">
    <location>
        <begin position="9"/>
        <end position="30"/>
    </location>
</feature>
<reference evidence="2 3" key="1">
    <citation type="submission" date="2019-03" db="EMBL/GenBank/DDBJ databases">
        <title>Draft genome sequences of novel Actinobacteria.</title>
        <authorList>
            <person name="Sahin N."/>
            <person name="Ay H."/>
            <person name="Saygin H."/>
        </authorList>
    </citation>
    <scope>NUCLEOTIDE SEQUENCE [LARGE SCALE GENOMIC DNA]</scope>
    <source>
        <strain evidence="2 3">H3C3</strain>
    </source>
</reference>
<gene>
    <name evidence="2" type="ORF">E1298_36210</name>
</gene>
<comment type="caution">
    <text evidence="2">The sequence shown here is derived from an EMBL/GenBank/DDBJ whole genome shotgun (WGS) entry which is preliminary data.</text>
</comment>